<dbReference type="OrthoDB" id="5412507at2"/>
<dbReference type="InterPro" id="IPR049067">
    <property type="entry name" value="MreB-like_C"/>
</dbReference>
<feature type="domain" description="Actin-like protein N-terminal" evidence="1">
    <location>
        <begin position="15"/>
        <end position="190"/>
    </location>
</feature>
<evidence type="ECO:0000259" key="1">
    <source>
        <dbReference type="Pfam" id="PF17989"/>
    </source>
</evidence>
<organism evidence="3 4">
    <name type="scientific">Deferribacter desulfuricans (strain DSM 14783 / JCM 11476 / NBRC 101012 / SSM1)</name>
    <dbReference type="NCBI Taxonomy" id="639282"/>
    <lineage>
        <taxon>Bacteria</taxon>
        <taxon>Pseudomonadati</taxon>
        <taxon>Deferribacterota</taxon>
        <taxon>Deferribacteres</taxon>
        <taxon>Deferribacterales</taxon>
        <taxon>Deferribacteraceae</taxon>
        <taxon>Deferribacter</taxon>
    </lineage>
</organism>
<proteinExistence type="predicted"/>
<dbReference type="Pfam" id="PF21522">
    <property type="entry name" value="MreB-like_C"/>
    <property type="match status" value="1"/>
</dbReference>
<evidence type="ECO:0000313" key="4">
    <source>
        <dbReference type="Proteomes" id="UP000001520"/>
    </source>
</evidence>
<dbReference type="Pfam" id="PF17989">
    <property type="entry name" value="ALP_N"/>
    <property type="match status" value="1"/>
</dbReference>
<keyword evidence="4" id="KW-1185">Reference proteome</keyword>
<dbReference type="Proteomes" id="UP000001520">
    <property type="component" value="Plasmid megaplasmid pDF308"/>
</dbReference>
<geneLocation type="plasmid" evidence="3 4">
    <name>megaplasmid pDF308</name>
</geneLocation>
<evidence type="ECO:0000313" key="3">
    <source>
        <dbReference type="EMBL" id="BAI81852.1"/>
    </source>
</evidence>
<feature type="domain" description="Actin homologue MreB-like C-terminal" evidence="2">
    <location>
        <begin position="209"/>
        <end position="313"/>
    </location>
</feature>
<dbReference type="Gene3D" id="3.30.420.40">
    <property type="match status" value="2"/>
</dbReference>
<reference evidence="3 4" key="1">
    <citation type="journal article" date="2010" name="DNA Res.">
        <title>Bacterial lifestyle in a deep-sea hydrothermal vent chimney revealed by the genome sequence of the thermophilic bacterium Deferribacter desulfuricans SSM1.</title>
        <authorList>
            <person name="Takaki Y."/>
            <person name="Shimamura S."/>
            <person name="Nakagawa S."/>
            <person name="Fukuhara Y."/>
            <person name="Horikawa H."/>
            <person name="Ankai A."/>
            <person name="Harada T."/>
            <person name="Hosoyama A."/>
            <person name="Oguchi A."/>
            <person name="Fukui S."/>
            <person name="Fujita N."/>
            <person name="Takami H."/>
            <person name="Takai K."/>
        </authorList>
    </citation>
    <scope>NUCLEOTIDE SEQUENCE [LARGE SCALE GENOMIC DNA]</scope>
    <source>
        <strain evidence="4">DSM 14783 / JCM 11476 / NBRC 101012 / SSM1</strain>
        <plasmid evidence="4">Plasmid megaplasmid pDF308</plasmid>
    </source>
</reference>
<dbReference type="InterPro" id="IPR043129">
    <property type="entry name" value="ATPase_NBD"/>
</dbReference>
<gene>
    <name evidence="3" type="ordered locus">DEFDS_P232</name>
</gene>
<dbReference type="EMBL" id="AP011530">
    <property type="protein sequence ID" value="BAI81852.1"/>
    <property type="molecule type" value="Genomic_DNA"/>
</dbReference>
<name>D3PF60_DEFDS</name>
<dbReference type="InterPro" id="IPR040607">
    <property type="entry name" value="ALP_N"/>
</dbReference>
<sequence length="340" mass="38788">MSDIKVEKLHNLHVGIDVGHGNVKIAVRKTLKKENGRTTWFFDKFPSYVTLVSSENDYMNFITNDYLYDVITFDGNIKYLYGNPVMRENKVNICQRGKRFFVSDAYKVLIAGALDVVMKHVVGTDSTKVTINSLGLGLPLTYLKMVDVVESIKSYFAKDESDRHVFTYNRNGTDYTIYIKELGLFAQGAGALFTEEIRNQLKKYNTLGIIDIGQYTTDYFIIKDNEILLDSVGTEEHGIYEMINEVRNEIQKERGTLVNEELCRQSLLEEKFRGMRTAKAIVILNAVQGRWVNYLPDIEKFVIIGGGAELIKDLDLSGMLNNMEVLHNAEYLNAKGYTYV</sequence>
<dbReference type="AlphaFoldDB" id="D3PF60"/>
<accession>D3PF60</accession>
<dbReference type="HOGENOM" id="CLU_815641_0_0_0"/>
<protein>
    <submittedName>
        <fullName evidence="3">Uncharacterized protein</fullName>
    </submittedName>
</protein>
<dbReference type="SUPFAM" id="SSF53067">
    <property type="entry name" value="Actin-like ATPase domain"/>
    <property type="match status" value="2"/>
</dbReference>
<dbReference type="RefSeq" id="WP_013009064.1">
    <property type="nucleotide sequence ID" value="NC_013940.1"/>
</dbReference>
<evidence type="ECO:0000259" key="2">
    <source>
        <dbReference type="Pfam" id="PF21522"/>
    </source>
</evidence>
<keyword evidence="3" id="KW-0614">Plasmid</keyword>
<dbReference type="KEGG" id="ddf:DEFDS_P232"/>
<dbReference type="CDD" id="cd10227">
    <property type="entry name" value="ASKHA_NBD_ParM-like"/>
    <property type="match status" value="1"/>
</dbReference>